<gene>
    <name evidence="2" type="ORF">MtrDRAFT_AC140549g31v2</name>
    <name evidence="1" type="ORF">MtrDRAFT_AC140551g1v2</name>
</gene>
<accession>Q1SKV3</accession>
<evidence type="ECO:0000313" key="1">
    <source>
        <dbReference type="EMBL" id="ABE91846.1"/>
    </source>
</evidence>
<name>Q1SKV3_MEDTR</name>
<reference evidence="1" key="2">
    <citation type="submission" date="2007-04" db="EMBL/GenBank/DDBJ databases">
        <authorList>
            <consortium name="The International Medicago Genome Annotation Group"/>
        </authorList>
    </citation>
    <scope>NUCLEOTIDE SEQUENCE</scope>
</reference>
<dbReference type="AlphaFoldDB" id="Q1SKV3"/>
<protein>
    <submittedName>
        <fullName evidence="1">Uncharacterized protein</fullName>
    </submittedName>
</protein>
<proteinExistence type="predicted"/>
<evidence type="ECO:0000313" key="2">
    <source>
        <dbReference type="EMBL" id="ABE91962.1"/>
    </source>
</evidence>
<dbReference type="EMBL" id="AC140549">
    <property type="protein sequence ID" value="ABE91962.1"/>
    <property type="molecule type" value="Genomic_DNA"/>
</dbReference>
<reference evidence="1" key="1">
    <citation type="submission" date="2006-03" db="EMBL/GenBank/DDBJ databases">
        <authorList>
            <person name="Shaull S."/>
            <person name="Lin S."/>
            <person name="Dixon R."/>
            <person name="May G."/>
            <person name="Sumner L."/>
            <person name="Gonzales B."/>
            <person name="Cook D."/>
            <person name="Kim D."/>
            <person name="Roe B.A."/>
        </authorList>
    </citation>
    <scope>NUCLEOTIDE SEQUENCE</scope>
</reference>
<sequence>MVEGRASGRGDGWWVEVWLWVGVFASGWHGRKTCWNEALMGVVGGRAEVIFA</sequence>
<dbReference type="EMBL" id="AC140551">
    <property type="protein sequence ID" value="ABE91846.1"/>
    <property type="molecule type" value="Genomic_DNA"/>
</dbReference>
<organism evidence="1">
    <name type="scientific">Medicago truncatula</name>
    <name type="common">Barrel medic</name>
    <name type="synonym">Medicago tribuloides</name>
    <dbReference type="NCBI Taxonomy" id="3880"/>
    <lineage>
        <taxon>Eukaryota</taxon>
        <taxon>Viridiplantae</taxon>
        <taxon>Streptophyta</taxon>
        <taxon>Embryophyta</taxon>
        <taxon>Tracheophyta</taxon>
        <taxon>Spermatophyta</taxon>
        <taxon>Magnoliopsida</taxon>
        <taxon>eudicotyledons</taxon>
        <taxon>Gunneridae</taxon>
        <taxon>Pentapetalae</taxon>
        <taxon>rosids</taxon>
        <taxon>fabids</taxon>
        <taxon>Fabales</taxon>
        <taxon>Fabaceae</taxon>
        <taxon>Papilionoideae</taxon>
        <taxon>50 kb inversion clade</taxon>
        <taxon>NPAAA clade</taxon>
        <taxon>Hologalegina</taxon>
        <taxon>IRL clade</taxon>
        <taxon>Trifolieae</taxon>
        <taxon>Medicago</taxon>
    </lineage>
</organism>